<dbReference type="RefSeq" id="WP_221422612.1">
    <property type="nucleotide sequence ID" value="NZ_CP081297.1"/>
</dbReference>
<dbReference type="Gene3D" id="1.20.120.450">
    <property type="entry name" value="dinb family like domain"/>
    <property type="match status" value="1"/>
</dbReference>
<protein>
    <submittedName>
        <fullName evidence="1">DUF1993 domain-containing protein</fullName>
    </submittedName>
</protein>
<dbReference type="EMBL" id="CP081297">
    <property type="protein sequence ID" value="QZD87071.1"/>
    <property type="molecule type" value="Genomic_DNA"/>
</dbReference>
<accession>A0ABX8ZDK5</accession>
<keyword evidence="2" id="KW-1185">Reference proteome</keyword>
<gene>
    <name evidence="1" type="ORF">K3166_13005</name>
</gene>
<dbReference type="Pfam" id="PF09351">
    <property type="entry name" value="DUF1993"/>
    <property type="match status" value="1"/>
</dbReference>
<dbReference type="PANTHER" id="PTHR36922:SF1">
    <property type="entry name" value="DUF1993 DOMAIN-CONTAINING PROTEIN"/>
    <property type="match status" value="1"/>
</dbReference>
<organism evidence="1 2">
    <name type="scientific">Qipengyuania psychrotolerans</name>
    <dbReference type="NCBI Taxonomy" id="2867238"/>
    <lineage>
        <taxon>Bacteria</taxon>
        <taxon>Pseudomonadati</taxon>
        <taxon>Pseudomonadota</taxon>
        <taxon>Alphaproteobacteria</taxon>
        <taxon>Sphingomonadales</taxon>
        <taxon>Erythrobacteraceae</taxon>
        <taxon>Qipengyuania</taxon>
    </lineage>
</organism>
<dbReference type="PANTHER" id="PTHR36922">
    <property type="entry name" value="BLL2446 PROTEIN"/>
    <property type="match status" value="1"/>
</dbReference>
<dbReference type="InterPro" id="IPR018531">
    <property type="entry name" value="DUF1993"/>
</dbReference>
<reference evidence="1 2" key="1">
    <citation type="submission" date="2021-08" db="EMBL/GenBank/DDBJ databases">
        <title>Comparative Genomics Analysis of the Genus Qipengyuania Reveals Extensive Genetic Diversity and Metabolic Versatility, Including the Description of Fifteen Novel Species.</title>
        <authorList>
            <person name="Liu Y."/>
        </authorList>
    </citation>
    <scope>NUCLEOTIDE SEQUENCE [LARGE SCALE GENOMIC DNA]</scope>
    <source>
        <strain evidence="1 2">1XM2-8</strain>
    </source>
</reference>
<proteinExistence type="predicted"/>
<name>A0ABX8ZDK5_9SPHN</name>
<evidence type="ECO:0000313" key="2">
    <source>
        <dbReference type="Proteomes" id="UP000824280"/>
    </source>
</evidence>
<evidence type="ECO:0000313" key="1">
    <source>
        <dbReference type="EMBL" id="QZD87071.1"/>
    </source>
</evidence>
<dbReference type="SUPFAM" id="SSF109854">
    <property type="entry name" value="DinB/YfiT-like putative metalloenzymes"/>
    <property type="match status" value="1"/>
</dbReference>
<sequence length="169" mass="18422">MSYATSTLATFAQMLGALDHLVGKAEQSGKPGLLEARLAPDMLPLATQVRLSTFQVLNTMNRLTGAGIDLPAEDPVTFDDAKQHIAAARAAVEASSAESFPDADAPVEFDIPNGMEFALKAHEYVRDWAMAQFYFHLTTFYAILRSEGVEVGKADFVPYMMRHIKKPAG</sequence>
<dbReference type="InterPro" id="IPR034660">
    <property type="entry name" value="DinB/YfiT-like"/>
</dbReference>
<dbReference type="Proteomes" id="UP000824280">
    <property type="component" value="Chromosome"/>
</dbReference>